<protein>
    <submittedName>
        <fullName evidence="2">Uncharacterized protein</fullName>
    </submittedName>
</protein>
<evidence type="ECO:0000256" key="1">
    <source>
        <dbReference type="SAM" id="MobiDB-lite"/>
    </source>
</evidence>
<proteinExistence type="predicted"/>
<dbReference type="STRING" id="561176.SAMN04488561_0657"/>
<reference evidence="3" key="1">
    <citation type="submission" date="2016-10" db="EMBL/GenBank/DDBJ databases">
        <authorList>
            <person name="Varghese N."/>
            <person name="Submissions S."/>
        </authorList>
    </citation>
    <scope>NUCLEOTIDE SEQUENCE [LARGE SCALE GENOMIC DNA]</scope>
    <source>
        <strain evidence="3">DSM 45237</strain>
    </source>
</reference>
<accession>A0A1H5GU17</accession>
<evidence type="ECO:0000313" key="3">
    <source>
        <dbReference type="Proteomes" id="UP000181980"/>
    </source>
</evidence>
<name>A0A1H5GU17_9ACTN</name>
<dbReference type="OrthoDB" id="5185949at2"/>
<organism evidence="2 3">
    <name type="scientific">Jiangella alba</name>
    <dbReference type="NCBI Taxonomy" id="561176"/>
    <lineage>
        <taxon>Bacteria</taxon>
        <taxon>Bacillati</taxon>
        <taxon>Actinomycetota</taxon>
        <taxon>Actinomycetes</taxon>
        <taxon>Jiangellales</taxon>
        <taxon>Jiangellaceae</taxon>
        <taxon>Jiangella</taxon>
    </lineage>
</organism>
<keyword evidence="3" id="KW-1185">Reference proteome</keyword>
<gene>
    <name evidence="2" type="ORF">SAMN04488561_0657</name>
</gene>
<dbReference type="EMBL" id="FNUC01000003">
    <property type="protein sequence ID" value="SEE19212.1"/>
    <property type="molecule type" value="Genomic_DNA"/>
</dbReference>
<sequence length="155" mass="16299">MTSTDPSLVDLGDLVLAISADHTFLHVGTAEAMLAHLPGGHDDHADERVVDLYDAAGRRLWPVVTAELVVAGFVPGDGPGDPDAVAARVAAALELAQQRLTADPDLGRQQSLPTATEVPRPKGSLADVLGALNDELDVRPGPGHRAGWFHNLFHV</sequence>
<evidence type="ECO:0000313" key="2">
    <source>
        <dbReference type="EMBL" id="SEE19212.1"/>
    </source>
</evidence>
<feature type="region of interest" description="Disordered" evidence="1">
    <location>
        <begin position="102"/>
        <end position="122"/>
    </location>
</feature>
<dbReference type="Proteomes" id="UP000181980">
    <property type="component" value="Unassembled WGS sequence"/>
</dbReference>
<dbReference type="RefSeq" id="WP_069110519.1">
    <property type="nucleotide sequence ID" value="NZ_FNUC01000003.1"/>
</dbReference>
<dbReference type="AlphaFoldDB" id="A0A1H5GU17"/>